<dbReference type="Pfam" id="PF00643">
    <property type="entry name" value="zf-B_box"/>
    <property type="match status" value="1"/>
</dbReference>
<keyword evidence="8" id="KW-0539">Nucleus</keyword>
<comment type="subcellular location">
    <subcellularLocation>
        <location evidence="1">Nucleus</location>
    </subcellularLocation>
</comment>
<feature type="domain" description="B box-type" evidence="11">
    <location>
        <begin position="101"/>
        <end position="148"/>
    </location>
</feature>
<dbReference type="FunFam" id="3.30.160.60:FF:000589">
    <property type="entry name" value="B-box zinc finger protein 22"/>
    <property type="match status" value="1"/>
</dbReference>
<evidence type="ECO:0000313" key="12">
    <source>
        <dbReference type="EMBL" id="TVU22766.1"/>
    </source>
</evidence>
<dbReference type="CDD" id="cd19821">
    <property type="entry name" value="Bbox1_BBX-like"/>
    <property type="match status" value="2"/>
</dbReference>
<feature type="compositionally biased region" description="Low complexity" evidence="10">
    <location>
        <begin position="216"/>
        <end position="225"/>
    </location>
</feature>
<feature type="domain" description="B box-type" evidence="11">
    <location>
        <begin position="159"/>
        <end position="201"/>
    </location>
</feature>
<dbReference type="PANTHER" id="PTHR31832:SF67">
    <property type="entry name" value="OS01G0202500 PROTEIN"/>
    <property type="match status" value="1"/>
</dbReference>
<protein>
    <recommendedName>
        <fullName evidence="11">B box-type domain-containing protein</fullName>
    </recommendedName>
</protein>
<name>A0A5J9UGX6_9POAL</name>
<organism evidence="12 13">
    <name type="scientific">Eragrostis curvula</name>
    <name type="common">weeping love grass</name>
    <dbReference type="NCBI Taxonomy" id="38414"/>
    <lineage>
        <taxon>Eukaryota</taxon>
        <taxon>Viridiplantae</taxon>
        <taxon>Streptophyta</taxon>
        <taxon>Embryophyta</taxon>
        <taxon>Tracheophyta</taxon>
        <taxon>Spermatophyta</taxon>
        <taxon>Magnoliopsida</taxon>
        <taxon>Liliopsida</taxon>
        <taxon>Poales</taxon>
        <taxon>Poaceae</taxon>
        <taxon>PACMAD clade</taxon>
        <taxon>Chloridoideae</taxon>
        <taxon>Eragrostideae</taxon>
        <taxon>Eragrostidinae</taxon>
        <taxon>Eragrostis</taxon>
    </lineage>
</organism>
<keyword evidence="4 9" id="KW-0863">Zinc-finger</keyword>
<keyword evidence="3" id="KW-0677">Repeat</keyword>
<evidence type="ECO:0000256" key="2">
    <source>
        <dbReference type="ARBA" id="ARBA00022723"/>
    </source>
</evidence>
<dbReference type="Proteomes" id="UP000324897">
    <property type="component" value="Unassembled WGS sequence"/>
</dbReference>
<evidence type="ECO:0000256" key="4">
    <source>
        <dbReference type="ARBA" id="ARBA00022771"/>
    </source>
</evidence>
<dbReference type="InterPro" id="IPR049808">
    <property type="entry name" value="CONSTANS-like_Bbox1"/>
</dbReference>
<evidence type="ECO:0000313" key="13">
    <source>
        <dbReference type="Proteomes" id="UP000324897"/>
    </source>
</evidence>
<dbReference type="GO" id="GO:0005634">
    <property type="term" value="C:nucleus"/>
    <property type="evidence" value="ECO:0007669"/>
    <property type="project" value="UniProtKB-SubCell"/>
</dbReference>
<comment type="caution">
    <text evidence="12">The sequence shown here is derived from an EMBL/GenBank/DDBJ whole genome shotgun (WGS) entry which is preliminary data.</text>
</comment>
<accession>A0A5J9UGX6</accession>
<feature type="region of interest" description="Disordered" evidence="10">
    <location>
        <begin position="210"/>
        <end position="242"/>
    </location>
</feature>
<evidence type="ECO:0000256" key="6">
    <source>
        <dbReference type="ARBA" id="ARBA00023015"/>
    </source>
</evidence>
<evidence type="ECO:0000256" key="10">
    <source>
        <dbReference type="SAM" id="MobiDB-lite"/>
    </source>
</evidence>
<feature type="region of interest" description="Disordered" evidence="10">
    <location>
        <begin position="329"/>
        <end position="349"/>
    </location>
</feature>
<reference evidence="12 13" key="1">
    <citation type="journal article" date="2019" name="Sci. Rep.">
        <title>A high-quality genome of Eragrostis curvula grass provides insights into Poaceae evolution and supports new strategies to enhance forage quality.</title>
        <authorList>
            <person name="Carballo J."/>
            <person name="Santos B.A.C.M."/>
            <person name="Zappacosta D."/>
            <person name="Garbus I."/>
            <person name="Selva J.P."/>
            <person name="Gallo C.A."/>
            <person name="Diaz A."/>
            <person name="Albertini E."/>
            <person name="Caccamo M."/>
            <person name="Echenique V."/>
        </authorList>
    </citation>
    <scope>NUCLEOTIDE SEQUENCE [LARGE SCALE GENOMIC DNA]</scope>
    <source>
        <strain evidence="13">cv. Victoria</strain>
        <tissue evidence="12">Leaf</tissue>
    </source>
</reference>
<evidence type="ECO:0000256" key="7">
    <source>
        <dbReference type="ARBA" id="ARBA00023163"/>
    </source>
</evidence>
<keyword evidence="6" id="KW-0805">Transcription regulation</keyword>
<dbReference type="OrthoDB" id="153872at2759"/>
<feature type="non-terminal residue" evidence="12">
    <location>
        <position position="1"/>
    </location>
</feature>
<dbReference type="SMART" id="SM00336">
    <property type="entry name" value="BBOX"/>
    <property type="match status" value="2"/>
</dbReference>
<evidence type="ECO:0000256" key="3">
    <source>
        <dbReference type="ARBA" id="ARBA00022737"/>
    </source>
</evidence>
<dbReference type="AlphaFoldDB" id="A0A5J9UGX6"/>
<evidence type="ECO:0000256" key="9">
    <source>
        <dbReference type="PROSITE-ProRule" id="PRU00024"/>
    </source>
</evidence>
<dbReference type="GO" id="GO:0008270">
    <property type="term" value="F:zinc ion binding"/>
    <property type="evidence" value="ECO:0007669"/>
    <property type="project" value="UniProtKB-KW"/>
</dbReference>
<dbReference type="GO" id="GO:0006355">
    <property type="term" value="P:regulation of DNA-templated transcription"/>
    <property type="evidence" value="ECO:0007669"/>
    <property type="project" value="TreeGrafter"/>
</dbReference>
<dbReference type="InterPro" id="IPR051979">
    <property type="entry name" value="B-box_zinc_finger"/>
</dbReference>
<gene>
    <name evidence="12" type="ORF">EJB05_32484</name>
</gene>
<dbReference type="EMBL" id="RWGY01000026">
    <property type="protein sequence ID" value="TVU22766.1"/>
    <property type="molecule type" value="Genomic_DNA"/>
</dbReference>
<keyword evidence="5" id="KW-0862">Zinc</keyword>
<evidence type="ECO:0000256" key="5">
    <source>
        <dbReference type="ARBA" id="ARBA00022833"/>
    </source>
</evidence>
<evidence type="ECO:0000259" key="11">
    <source>
        <dbReference type="PROSITE" id="PS50119"/>
    </source>
</evidence>
<keyword evidence="7" id="KW-0804">Transcription</keyword>
<dbReference type="Gramene" id="TVU22766">
    <property type="protein sequence ID" value="TVU22766"/>
    <property type="gene ID" value="EJB05_32484"/>
</dbReference>
<evidence type="ECO:0000256" key="8">
    <source>
        <dbReference type="ARBA" id="ARBA00023242"/>
    </source>
</evidence>
<dbReference type="PROSITE" id="PS50119">
    <property type="entry name" value="ZF_BBOX"/>
    <property type="match status" value="2"/>
</dbReference>
<evidence type="ECO:0000256" key="1">
    <source>
        <dbReference type="ARBA" id="ARBA00004123"/>
    </source>
</evidence>
<dbReference type="InterPro" id="IPR000315">
    <property type="entry name" value="Znf_B-box"/>
</dbReference>
<dbReference type="GO" id="GO:0009640">
    <property type="term" value="P:photomorphogenesis"/>
    <property type="evidence" value="ECO:0007669"/>
    <property type="project" value="TreeGrafter"/>
</dbReference>
<proteinExistence type="predicted"/>
<sequence>AVASVSVAAFPLAFVRNISTSPAQLHLTSQPPGTSDADRTTRIIQPTTPQNRIASFPFFSSSYPVRTVFFRPLQPIHSPPPPLQDPIHGRPRRREAELVDEMKVLCSACEAAEARVLCCADEAALCASCDRDVHAANRLAGKHHRLPLLPPAALTAPNCDICQECHAYFFCVEDRALLCRSCDVAVHTANALVSAHRRFLLTGVQVGLQPEPNPPNNAITTTTAPLQSPPPPAKKGSSPAPLYSDDDIDWAADGAISGNLPDWSVVDEQFSAPVQRPADPVVVTTKPGSKRSLAAAFGGGQGGGMQDWPLEDFFGFSELNAAIGFTENSTSKADSGKLDGSPNGWSSSESAQDFFGQVPEVHHQWSVPELPSPPTASGLHWQGVHRRDSTTATTDAAAMSVPDLSSPENPFRCFATATGQQQPAAPAKRRRC</sequence>
<keyword evidence="13" id="KW-1185">Reference proteome</keyword>
<dbReference type="PANTHER" id="PTHR31832">
    <property type="entry name" value="B-BOX ZINC FINGER PROTEIN 22"/>
    <property type="match status" value="1"/>
</dbReference>
<dbReference type="Gene3D" id="3.30.160.60">
    <property type="entry name" value="Classic Zinc Finger"/>
    <property type="match status" value="1"/>
</dbReference>
<feature type="region of interest" description="Disordered" evidence="10">
    <location>
        <begin position="373"/>
        <end position="407"/>
    </location>
</feature>
<keyword evidence="2" id="KW-0479">Metal-binding</keyword>